<sequence length="151" mass="17173">MVDIHSLVQQLLQPGVRKSVGVWFFPLEYLGQEEDIAWRLGLQPLDARGAFLERLPEGATHSGLRTRYAHEKLFEFITALGDEICNRNCLLLYTFDLLLLALEVDAREQFWKATLKLPYLRTKLIIALPENARFLLSATAEFVSQIAVGSL</sequence>
<protein>
    <submittedName>
        <fullName evidence="1">Uncharacterized protein</fullName>
    </submittedName>
</protein>
<accession>A0ABU3NN60</accession>
<evidence type="ECO:0000313" key="1">
    <source>
        <dbReference type="EMBL" id="MDT8898280.1"/>
    </source>
</evidence>
<keyword evidence="2" id="KW-1185">Reference proteome</keyword>
<gene>
    <name evidence="1" type="ORF">QYE77_08370</name>
</gene>
<dbReference type="RefSeq" id="WP_315624939.1">
    <property type="nucleotide sequence ID" value="NZ_JAUHMF010000002.1"/>
</dbReference>
<reference evidence="1 2" key="1">
    <citation type="submission" date="2023-07" db="EMBL/GenBank/DDBJ databases">
        <title>Novel species of Thermanaerothrix with wide hydrolytic capabilities.</title>
        <authorList>
            <person name="Zayulina K.S."/>
            <person name="Podosokorskaya O.A."/>
            <person name="Elcheninov A.G."/>
        </authorList>
    </citation>
    <scope>NUCLEOTIDE SEQUENCE [LARGE SCALE GENOMIC DNA]</scope>
    <source>
        <strain evidence="1 2">4228-RoL</strain>
    </source>
</reference>
<organism evidence="1 2">
    <name type="scientific">Thermanaerothrix solaris</name>
    <dbReference type="NCBI Taxonomy" id="3058434"/>
    <lineage>
        <taxon>Bacteria</taxon>
        <taxon>Bacillati</taxon>
        <taxon>Chloroflexota</taxon>
        <taxon>Anaerolineae</taxon>
        <taxon>Anaerolineales</taxon>
        <taxon>Anaerolineaceae</taxon>
        <taxon>Thermanaerothrix</taxon>
    </lineage>
</organism>
<dbReference type="Proteomes" id="UP001254165">
    <property type="component" value="Unassembled WGS sequence"/>
</dbReference>
<dbReference type="EMBL" id="JAUHMF010000002">
    <property type="protein sequence ID" value="MDT8898280.1"/>
    <property type="molecule type" value="Genomic_DNA"/>
</dbReference>
<name>A0ABU3NN60_9CHLR</name>
<comment type="caution">
    <text evidence="1">The sequence shown here is derived from an EMBL/GenBank/DDBJ whole genome shotgun (WGS) entry which is preliminary data.</text>
</comment>
<proteinExistence type="predicted"/>
<evidence type="ECO:0000313" key="2">
    <source>
        <dbReference type="Proteomes" id="UP001254165"/>
    </source>
</evidence>